<evidence type="ECO:0000259" key="3">
    <source>
        <dbReference type="Pfam" id="PF07707"/>
    </source>
</evidence>
<dbReference type="SUPFAM" id="SSF54695">
    <property type="entry name" value="POZ domain"/>
    <property type="match status" value="1"/>
</dbReference>
<dbReference type="OrthoDB" id="6335872at2759"/>
<keyword evidence="5" id="KW-1185">Reference proteome</keyword>
<dbReference type="GO" id="GO:0005829">
    <property type="term" value="C:cytosol"/>
    <property type="evidence" value="ECO:0007669"/>
    <property type="project" value="TreeGrafter"/>
</dbReference>
<reference evidence="4" key="2">
    <citation type="submission" date="2022-10" db="EMBL/GenBank/DDBJ databases">
        <authorList>
            <consortium name="ENA_rothamsted_submissions"/>
            <consortium name="culmorum"/>
            <person name="King R."/>
        </authorList>
    </citation>
    <scope>NUCLEOTIDE SEQUENCE</scope>
</reference>
<feature type="domain" description="BTB" evidence="2">
    <location>
        <begin position="29"/>
        <end position="129"/>
    </location>
</feature>
<evidence type="ECO:0008006" key="6">
    <source>
        <dbReference type="Google" id="ProtNLM"/>
    </source>
</evidence>
<dbReference type="InterPro" id="IPR011705">
    <property type="entry name" value="BACK"/>
</dbReference>
<organism evidence="4 5">
    <name type="scientific">Chironomus riparius</name>
    <dbReference type="NCBI Taxonomy" id="315576"/>
    <lineage>
        <taxon>Eukaryota</taxon>
        <taxon>Metazoa</taxon>
        <taxon>Ecdysozoa</taxon>
        <taxon>Arthropoda</taxon>
        <taxon>Hexapoda</taxon>
        <taxon>Insecta</taxon>
        <taxon>Pterygota</taxon>
        <taxon>Neoptera</taxon>
        <taxon>Endopterygota</taxon>
        <taxon>Diptera</taxon>
        <taxon>Nematocera</taxon>
        <taxon>Chironomoidea</taxon>
        <taxon>Chironomidae</taxon>
        <taxon>Chironominae</taxon>
        <taxon>Chironomus</taxon>
    </lineage>
</organism>
<dbReference type="PANTHER" id="PTHR45774:SF4">
    <property type="entry name" value="AXUNDEAD, ISOFORM F"/>
    <property type="match status" value="1"/>
</dbReference>
<protein>
    <recommendedName>
        <fullName evidence="6">BACK domain-containing protein</fullName>
    </recommendedName>
</protein>
<dbReference type="Pfam" id="PF07707">
    <property type="entry name" value="BACK"/>
    <property type="match status" value="1"/>
</dbReference>
<evidence type="ECO:0000259" key="2">
    <source>
        <dbReference type="Pfam" id="PF00651"/>
    </source>
</evidence>
<evidence type="ECO:0000313" key="4">
    <source>
        <dbReference type="EMBL" id="CAG9804071.1"/>
    </source>
</evidence>
<gene>
    <name evidence="4" type="ORF">CHIRRI_LOCUS6966</name>
</gene>
<accession>A0A9N9RSJ0</accession>
<dbReference type="Gene3D" id="3.30.710.10">
    <property type="entry name" value="Potassium Channel Kv1.1, Chain A"/>
    <property type="match status" value="1"/>
</dbReference>
<reference evidence="4" key="1">
    <citation type="submission" date="2022-01" db="EMBL/GenBank/DDBJ databases">
        <authorList>
            <person name="King R."/>
        </authorList>
    </citation>
    <scope>NUCLEOTIDE SEQUENCE</scope>
</reference>
<dbReference type="Pfam" id="PF00651">
    <property type="entry name" value="BTB"/>
    <property type="match status" value="1"/>
</dbReference>
<feature type="domain" description="BACK" evidence="3">
    <location>
        <begin position="176"/>
        <end position="231"/>
    </location>
</feature>
<evidence type="ECO:0000313" key="5">
    <source>
        <dbReference type="Proteomes" id="UP001153620"/>
    </source>
</evidence>
<dbReference type="AlphaFoldDB" id="A0A9N9RSJ0"/>
<dbReference type="InterPro" id="IPR000210">
    <property type="entry name" value="BTB/POZ_dom"/>
</dbReference>
<dbReference type="Gene3D" id="1.25.40.420">
    <property type="match status" value="1"/>
</dbReference>
<evidence type="ECO:0000256" key="1">
    <source>
        <dbReference type="SAM" id="MobiDB-lite"/>
    </source>
</evidence>
<feature type="region of interest" description="Disordered" evidence="1">
    <location>
        <begin position="1"/>
        <end position="29"/>
    </location>
</feature>
<sequence length="364" mass="42652">MGKPFYDKESKESSKEQQQPSAPPLNEVSRNESSYVDFIILGNKENYSVRADRLSILNSNTELSKMVRTERFTINHSNINAHNFETLIRFIETKFIRFNDDIKNTLNILELASMFQCHELEIACVKELDLKLNVDNVLDIFKALRYYNTSIVQKVVTNRPKPLVVAEEFLNAMFYNTLQFIDQHAACILPKSDMTLLRFEELEIIIKRDALQIPSEVIIFELLAEWSSKECGRKMIEPTEENRRRVLGGLIYTPRYLNVKYDDFKKCRDRINLLDAAEIQLIENFFAKKKNSNLTEEQISMLQNFKSHRPEFPPMPMHLSERSNHKNYPKKMRKYALKQSDDRDKNCCDSCLLNCVSVFACIFE</sequence>
<feature type="compositionally biased region" description="Basic and acidic residues" evidence="1">
    <location>
        <begin position="1"/>
        <end position="15"/>
    </location>
</feature>
<dbReference type="EMBL" id="OU895878">
    <property type="protein sequence ID" value="CAG9804071.1"/>
    <property type="molecule type" value="Genomic_DNA"/>
</dbReference>
<dbReference type="Proteomes" id="UP001153620">
    <property type="component" value="Chromosome 2"/>
</dbReference>
<dbReference type="GO" id="GO:0022008">
    <property type="term" value="P:neurogenesis"/>
    <property type="evidence" value="ECO:0007669"/>
    <property type="project" value="TreeGrafter"/>
</dbReference>
<name>A0A9N9RSJ0_9DIPT</name>
<dbReference type="InterPro" id="IPR011333">
    <property type="entry name" value="SKP1/BTB/POZ_sf"/>
</dbReference>
<dbReference type="PANTHER" id="PTHR45774">
    <property type="entry name" value="BTB/POZ DOMAIN-CONTAINING"/>
    <property type="match status" value="1"/>
</dbReference>
<proteinExistence type="predicted"/>